<keyword evidence="3" id="KW-1185">Reference proteome</keyword>
<evidence type="ECO:0000256" key="1">
    <source>
        <dbReference type="SAM" id="Phobius"/>
    </source>
</evidence>
<keyword evidence="1" id="KW-0812">Transmembrane</keyword>
<feature type="transmembrane region" description="Helical" evidence="1">
    <location>
        <begin position="71"/>
        <end position="90"/>
    </location>
</feature>
<feature type="transmembrane region" description="Helical" evidence="1">
    <location>
        <begin position="96"/>
        <end position="115"/>
    </location>
</feature>
<comment type="caution">
    <text evidence="2">The sequence shown here is derived from an EMBL/GenBank/DDBJ whole genome shotgun (WGS) entry which is preliminary data.</text>
</comment>
<keyword evidence="1" id="KW-1133">Transmembrane helix</keyword>
<feature type="transmembrane region" description="Helical" evidence="1">
    <location>
        <begin position="21"/>
        <end position="40"/>
    </location>
</feature>
<organism evidence="2 3">
    <name type="scientific">Crotalaria pallida</name>
    <name type="common">Smooth rattlebox</name>
    <name type="synonym">Crotalaria striata</name>
    <dbReference type="NCBI Taxonomy" id="3830"/>
    <lineage>
        <taxon>Eukaryota</taxon>
        <taxon>Viridiplantae</taxon>
        <taxon>Streptophyta</taxon>
        <taxon>Embryophyta</taxon>
        <taxon>Tracheophyta</taxon>
        <taxon>Spermatophyta</taxon>
        <taxon>Magnoliopsida</taxon>
        <taxon>eudicotyledons</taxon>
        <taxon>Gunneridae</taxon>
        <taxon>Pentapetalae</taxon>
        <taxon>rosids</taxon>
        <taxon>fabids</taxon>
        <taxon>Fabales</taxon>
        <taxon>Fabaceae</taxon>
        <taxon>Papilionoideae</taxon>
        <taxon>50 kb inversion clade</taxon>
        <taxon>genistoids sensu lato</taxon>
        <taxon>core genistoids</taxon>
        <taxon>Crotalarieae</taxon>
        <taxon>Crotalaria</taxon>
    </lineage>
</organism>
<dbReference type="Proteomes" id="UP001372338">
    <property type="component" value="Unassembled WGS sequence"/>
</dbReference>
<proteinExistence type="predicted"/>
<evidence type="ECO:0000313" key="2">
    <source>
        <dbReference type="EMBL" id="KAK7245899.1"/>
    </source>
</evidence>
<name>A0AAN9E3S5_CROPI</name>
<gene>
    <name evidence="2" type="ORF">RIF29_40753</name>
</gene>
<sequence length="117" mass="13395">MGPTLIDPNVAHRNKKEEREYISSILRVTLFSCVLFTLLSPHYSKLRISLYLLLSLSLMTLPCTTSRDLNLNYYSLLLLLFLLSFFPSTLSLPLPFSSSLFFFPIVSMLLLHALLHT</sequence>
<reference evidence="2 3" key="1">
    <citation type="submission" date="2024-01" db="EMBL/GenBank/DDBJ databases">
        <title>The genomes of 5 underutilized Papilionoideae crops provide insights into root nodulation and disease resistanc.</title>
        <authorList>
            <person name="Yuan L."/>
        </authorList>
    </citation>
    <scope>NUCLEOTIDE SEQUENCE [LARGE SCALE GENOMIC DNA]</scope>
    <source>
        <strain evidence="2">ZHUSHIDOU_FW_LH</strain>
        <tissue evidence="2">Leaf</tissue>
    </source>
</reference>
<evidence type="ECO:0000313" key="3">
    <source>
        <dbReference type="Proteomes" id="UP001372338"/>
    </source>
</evidence>
<accession>A0AAN9E3S5</accession>
<keyword evidence="1" id="KW-0472">Membrane</keyword>
<dbReference type="AlphaFoldDB" id="A0AAN9E3S5"/>
<dbReference type="EMBL" id="JAYWIO010000008">
    <property type="protein sequence ID" value="KAK7245899.1"/>
    <property type="molecule type" value="Genomic_DNA"/>
</dbReference>
<protein>
    <submittedName>
        <fullName evidence="2">Uncharacterized protein</fullName>
    </submittedName>
</protein>
<feature type="transmembrane region" description="Helical" evidence="1">
    <location>
        <begin position="46"/>
        <end position="64"/>
    </location>
</feature>